<sequence length="100" mass="11039">QRCIFIGYPPDYKGWWFYNPVTKKILIKNSVIFDERYFPGLVKSPPGIPTIPTSLKPSEPAIIDIVTDQGGVLPTPTSGLPNPMSPTPPNDQRLSSDSEP</sequence>
<dbReference type="InterPro" id="IPR057670">
    <property type="entry name" value="SH3_retrovirus"/>
</dbReference>
<keyword evidence="4" id="KW-1185">Reference proteome</keyword>
<dbReference type="AlphaFoldDB" id="A0A0C9UB40"/>
<feature type="compositionally biased region" description="Polar residues" evidence="1">
    <location>
        <begin position="90"/>
        <end position="100"/>
    </location>
</feature>
<evidence type="ECO:0000256" key="1">
    <source>
        <dbReference type="SAM" id="MobiDB-lite"/>
    </source>
</evidence>
<feature type="domain" description="Retroviral polymerase SH3-like" evidence="2">
    <location>
        <begin position="1"/>
        <end position="42"/>
    </location>
</feature>
<dbReference type="HOGENOM" id="CLU_2256559_0_0_1"/>
<proteinExistence type="predicted"/>
<evidence type="ECO:0000313" key="4">
    <source>
        <dbReference type="Proteomes" id="UP000054279"/>
    </source>
</evidence>
<feature type="non-terminal residue" evidence="3">
    <location>
        <position position="100"/>
    </location>
</feature>
<dbReference type="EMBL" id="KN837145">
    <property type="protein sequence ID" value="KIJ40363.1"/>
    <property type="molecule type" value="Genomic_DNA"/>
</dbReference>
<name>A0A0C9UB40_SPHS4</name>
<organism evidence="3 4">
    <name type="scientific">Sphaerobolus stellatus (strain SS14)</name>
    <dbReference type="NCBI Taxonomy" id="990650"/>
    <lineage>
        <taxon>Eukaryota</taxon>
        <taxon>Fungi</taxon>
        <taxon>Dikarya</taxon>
        <taxon>Basidiomycota</taxon>
        <taxon>Agaricomycotina</taxon>
        <taxon>Agaricomycetes</taxon>
        <taxon>Phallomycetidae</taxon>
        <taxon>Geastrales</taxon>
        <taxon>Sphaerobolaceae</taxon>
        <taxon>Sphaerobolus</taxon>
    </lineage>
</organism>
<dbReference type="Pfam" id="PF25597">
    <property type="entry name" value="SH3_retrovirus"/>
    <property type="match status" value="1"/>
</dbReference>
<protein>
    <recommendedName>
        <fullName evidence="2">Retroviral polymerase SH3-like domain-containing protein</fullName>
    </recommendedName>
</protein>
<evidence type="ECO:0000259" key="2">
    <source>
        <dbReference type="Pfam" id="PF25597"/>
    </source>
</evidence>
<accession>A0A0C9UB40</accession>
<reference evidence="3 4" key="1">
    <citation type="submission" date="2014-06" db="EMBL/GenBank/DDBJ databases">
        <title>Evolutionary Origins and Diversification of the Mycorrhizal Mutualists.</title>
        <authorList>
            <consortium name="DOE Joint Genome Institute"/>
            <consortium name="Mycorrhizal Genomics Consortium"/>
            <person name="Kohler A."/>
            <person name="Kuo A."/>
            <person name="Nagy L.G."/>
            <person name="Floudas D."/>
            <person name="Copeland A."/>
            <person name="Barry K.W."/>
            <person name="Cichocki N."/>
            <person name="Veneault-Fourrey C."/>
            <person name="LaButti K."/>
            <person name="Lindquist E.A."/>
            <person name="Lipzen A."/>
            <person name="Lundell T."/>
            <person name="Morin E."/>
            <person name="Murat C."/>
            <person name="Riley R."/>
            <person name="Ohm R."/>
            <person name="Sun H."/>
            <person name="Tunlid A."/>
            <person name="Henrissat B."/>
            <person name="Grigoriev I.V."/>
            <person name="Hibbett D.S."/>
            <person name="Martin F."/>
        </authorList>
    </citation>
    <scope>NUCLEOTIDE SEQUENCE [LARGE SCALE GENOMIC DNA]</scope>
    <source>
        <strain evidence="3 4">SS14</strain>
    </source>
</reference>
<feature type="region of interest" description="Disordered" evidence="1">
    <location>
        <begin position="70"/>
        <end position="100"/>
    </location>
</feature>
<evidence type="ECO:0000313" key="3">
    <source>
        <dbReference type="EMBL" id="KIJ40363.1"/>
    </source>
</evidence>
<feature type="non-terminal residue" evidence="3">
    <location>
        <position position="1"/>
    </location>
</feature>
<dbReference type="Proteomes" id="UP000054279">
    <property type="component" value="Unassembled WGS sequence"/>
</dbReference>
<dbReference type="OrthoDB" id="3243429at2759"/>
<gene>
    <name evidence="3" type="ORF">M422DRAFT_90596</name>
</gene>